<evidence type="ECO:0000313" key="8">
    <source>
        <dbReference type="Proteomes" id="UP000027361"/>
    </source>
</evidence>
<evidence type="ECO:0000256" key="2">
    <source>
        <dbReference type="ARBA" id="ARBA00022679"/>
    </source>
</evidence>
<gene>
    <name evidence="7" type="ORF">K437DRAFT_259949</name>
</gene>
<dbReference type="GO" id="GO:0061631">
    <property type="term" value="F:ubiquitin conjugating enzyme activity"/>
    <property type="evidence" value="ECO:0007669"/>
    <property type="project" value="UniProtKB-EC"/>
</dbReference>
<dbReference type="InterPro" id="IPR000608">
    <property type="entry name" value="UBC"/>
</dbReference>
<keyword evidence="3" id="KW-0547">Nucleotide-binding</keyword>
<dbReference type="AlphaFoldDB" id="A0A066VEK4"/>
<dbReference type="InterPro" id="IPR050113">
    <property type="entry name" value="Ub_conjugating_enzyme"/>
</dbReference>
<name>A0A066VEK4_TILAU</name>
<dbReference type="STRING" id="1037660.A0A066VEK4"/>
<keyword evidence="2" id="KW-0808">Transferase</keyword>
<evidence type="ECO:0000256" key="1">
    <source>
        <dbReference type="ARBA" id="ARBA00012486"/>
    </source>
</evidence>
<dbReference type="OrthoDB" id="9978460at2759"/>
<keyword evidence="5" id="KW-0067">ATP-binding</keyword>
<dbReference type="InParanoid" id="A0A066VEK4"/>
<dbReference type="SUPFAM" id="SSF54495">
    <property type="entry name" value="UBC-like"/>
    <property type="match status" value="1"/>
</dbReference>
<dbReference type="RefSeq" id="XP_013240229.1">
    <property type="nucleotide sequence ID" value="XM_013384775.1"/>
</dbReference>
<evidence type="ECO:0000259" key="6">
    <source>
        <dbReference type="PROSITE" id="PS50127"/>
    </source>
</evidence>
<dbReference type="PROSITE" id="PS50127">
    <property type="entry name" value="UBC_2"/>
    <property type="match status" value="1"/>
</dbReference>
<evidence type="ECO:0000256" key="5">
    <source>
        <dbReference type="ARBA" id="ARBA00022840"/>
    </source>
</evidence>
<accession>A0A066VEK4</accession>
<protein>
    <recommendedName>
        <fullName evidence="1">E2 ubiquitin-conjugating enzyme</fullName>
        <ecNumber evidence="1">2.3.2.23</ecNumber>
    </recommendedName>
</protein>
<dbReference type="SMART" id="SM00212">
    <property type="entry name" value="UBCc"/>
    <property type="match status" value="1"/>
</dbReference>
<dbReference type="HOGENOM" id="CLU_030988_13_3_1"/>
<proteinExistence type="predicted"/>
<sequence length="149" mass="16880">MVNPKRITKELADLQNEPVDNVVIEPNEDNIYRWTAIVSGPSGTPYEGGKFNLQLDFPIEYPFKAPKVKFNTKIYHPNVDDNGNMCVGIVKSEAWKPSTKAQTIILSILQLLQEPNPDDALVASIAEEYNKNRILFDKNAAEWTQKYAK</sequence>
<dbReference type="EC" id="2.3.2.23" evidence="1"/>
<dbReference type="CDD" id="cd23815">
    <property type="entry name" value="UBCc_SpUBC14-like"/>
    <property type="match status" value="1"/>
</dbReference>
<keyword evidence="4" id="KW-0833">Ubl conjugation pathway</keyword>
<evidence type="ECO:0000256" key="3">
    <source>
        <dbReference type="ARBA" id="ARBA00022741"/>
    </source>
</evidence>
<dbReference type="FunCoup" id="A0A066VEK4">
    <property type="interactions" value="142"/>
</dbReference>
<dbReference type="Pfam" id="PF00179">
    <property type="entry name" value="UQ_con"/>
    <property type="match status" value="1"/>
</dbReference>
<feature type="domain" description="UBC core" evidence="6">
    <location>
        <begin position="2"/>
        <end position="149"/>
    </location>
</feature>
<evidence type="ECO:0000256" key="4">
    <source>
        <dbReference type="ARBA" id="ARBA00022786"/>
    </source>
</evidence>
<dbReference type="GO" id="GO:0005524">
    <property type="term" value="F:ATP binding"/>
    <property type="evidence" value="ECO:0007669"/>
    <property type="project" value="UniProtKB-KW"/>
</dbReference>
<organism evidence="7 8">
    <name type="scientific">Tilletiaria anomala (strain ATCC 24038 / CBS 436.72 / UBC 951)</name>
    <dbReference type="NCBI Taxonomy" id="1037660"/>
    <lineage>
        <taxon>Eukaryota</taxon>
        <taxon>Fungi</taxon>
        <taxon>Dikarya</taxon>
        <taxon>Basidiomycota</taxon>
        <taxon>Ustilaginomycotina</taxon>
        <taxon>Exobasidiomycetes</taxon>
        <taxon>Georgefischeriales</taxon>
        <taxon>Tilletiariaceae</taxon>
        <taxon>Tilletiaria</taxon>
    </lineage>
</organism>
<dbReference type="PANTHER" id="PTHR24067">
    <property type="entry name" value="UBIQUITIN-CONJUGATING ENZYME E2"/>
    <property type="match status" value="1"/>
</dbReference>
<dbReference type="Gene3D" id="3.10.110.10">
    <property type="entry name" value="Ubiquitin Conjugating Enzyme"/>
    <property type="match status" value="1"/>
</dbReference>
<dbReference type="GeneID" id="25265418"/>
<dbReference type="OMA" id="ADLHTWH"/>
<reference evidence="7 8" key="1">
    <citation type="submission" date="2014-05" db="EMBL/GenBank/DDBJ databases">
        <title>Draft genome sequence of a rare smut relative, Tilletiaria anomala UBC 951.</title>
        <authorList>
            <consortium name="DOE Joint Genome Institute"/>
            <person name="Toome M."/>
            <person name="Kuo A."/>
            <person name="Henrissat B."/>
            <person name="Lipzen A."/>
            <person name="Tritt A."/>
            <person name="Yoshinaga Y."/>
            <person name="Zane M."/>
            <person name="Barry K."/>
            <person name="Grigoriev I.V."/>
            <person name="Spatafora J.W."/>
            <person name="Aimea M.C."/>
        </authorList>
    </citation>
    <scope>NUCLEOTIDE SEQUENCE [LARGE SCALE GENOMIC DNA]</scope>
    <source>
        <strain evidence="7 8">UBC 951</strain>
    </source>
</reference>
<evidence type="ECO:0000313" key="7">
    <source>
        <dbReference type="EMBL" id="KDN37020.1"/>
    </source>
</evidence>
<dbReference type="FunFam" id="3.10.110.10:FF:000060">
    <property type="entry name" value="Ubiquitin conjugating enzyme (UbcB)"/>
    <property type="match status" value="1"/>
</dbReference>
<dbReference type="Proteomes" id="UP000027361">
    <property type="component" value="Unassembled WGS sequence"/>
</dbReference>
<dbReference type="EMBL" id="JMSN01000151">
    <property type="protein sequence ID" value="KDN37020.1"/>
    <property type="molecule type" value="Genomic_DNA"/>
</dbReference>
<keyword evidence="8" id="KW-1185">Reference proteome</keyword>
<comment type="caution">
    <text evidence="7">The sequence shown here is derived from an EMBL/GenBank/DDBJ whole genome shotgun (WGS) entry which is preliminary data.</text>
</comment>
<dbReference type="InterPro" id="IPR016135">
    <property type="entry name" value="UBQ-conjugating_enzyme/RWD"/>
</dbReference>